<protein>
    <submittedName>
        <fullName evidence="11">Uncharacterized protein</fullName>
    </submittedName>
</protein>
<dbReference type="GO" id="GO:0006754">
    <property type="term" value="P:ATP biosynthetic process"/>
    <property type="evidence" value="ECO:0007669"/>
    <property type="project" value="UniProtKB-KW"/>
</dbReference>
<keyword evidence="5" id="KW-0812">Transmembrane</keyword>
<dbReference type="AlphaFoldDB" id="W1Y1K9"/>
<keyword evidence="4" id="KW-0138">CF(0)</keyword>
<sequence length="22" mass="2336">AGCLQAFIFVMLTMVFVSSAAE</sequence>
<evidence type="ECO:0000256" key="6">
    <source>
        <dbReference type="ARBA" id="ARBA00022781"/>
    </source>
</evidence>
<gene>
    <name evidence="11" type="ORF">Q604_UNBC09446G0001</name>
</gene>
<keyword evidence="9" id="KW-0472">Membrane</keyword>
<comment type="similarity">
    <text evidence="2">Belongs to the ATPase A chain family.</text>
</comment>
<keyword evidence="6" id="KW-0375">Hydrogen ion transport</keyword>
<organism evidence="11">
    <name type="scientific">human gut metagenome</name>
    <dbReference type="NCBI Taxonomy" id="408170"/>
    <lineage>
        <taxon>unclassified sequences</taxon>
        <taxon>metagenomes</taxon>
        <taxon>organismal metagenomes</taxon>
    </lineage>
</organism>
<name>W1Y1K9_9ZZZZ</name>
<keyword evidence="8" id="KW-0406">Ion transport</keyword>
<dbReference type="InterPro" id="IPR035908">
    <property type="entry name" value="F0_ATP_A_sf"/>
</dbReference>
<dbReference type="GO" id="GO:1902600">
    <property type="term" value="P:proton transmembrane transport"/>
    <property type="evidence" value="ECO:0007669"/>
    <property type="project" value="UniProtKB-KW"/>
</dbReference>
<keyword evidence="10" id="KW-0066">ATP synthesis</keyword>
<keyword evidence="7" id="KW-1133">Transmembrane helix</keyword>
<comment type="caution">
    <text evidence="11">The sequence shown here is derived from an EMBL/GenBank/DDBJ whole genome shotgun (WGS) entry which is preliminary data.</text>
</comment>
<comment type="subcellular location">
    <subcellularLocation>
        <location evidence="1">Membrane</location>
        <topology evidence="1">Multi-pass membrane protein</topology>
    </subcellularLocation>
</comment>
<evidence type="ECO:0000256" key="1">
    <source>
        <dbReference type="ARBA" id="ARBA00004141"/>
    </source>
</evidence>
<dbReference type="GO" id="GO:0045259">
    <property type="term" value="C:proton-transporting ATP synthase complex"/>
    <property type="evidence" value="ECO:0007669"/>
    <property type="project" value="UniProtKB-KW"/>
</dbReference>
<keyword evidence="3" id="KW-0813">Transport</keyword>
<evidence type="ECO:0000256" key="9">
    <source>
        <dbReference type="ARBA" id="ARBA00023136"/>
    </source>
</evidence>
<dbReference type="EMBL" id="AZMM01009446">
    <property type="protein sequence ID" value="ETJ36281.1"/>
    <property type="molecule type" value="Genomic_DNA"/>
</dbReference>
<evidence type="ECO:0000256" key="7">
    <source>
        <dbReference type="ARBA" id="ARBA00022989"/>
    </source>
</evidence>
<accession>W1Y1K9</accession>
<dbReference type="Gene3D" id="1.20.120.220">
    <property type="entry name" value="ATP synthase, F0 complex, subunit A"/>
    <property type="match status" value="1"/>
</dbReference>
<evidence type="ECO:0000256" key="10">
    <source>
        <dbReference type="ARBA" id="ARBA00023310"/>
    </source>
</evidence>
<reference evidence="11" key="1">
    <citation type="submission" date="2013-12" db="EMBL/GenBank/DDBJ databases">
        <title>A Varibaculum cambriense genome reconstructed from a premature infant gut community with otherwise low bacterial novelty that shifts toward anaerobic metabolism during the third week of life.</title>
        <authorList>
            <person name="Brown C.T."/>
            <person name="Sharon I."/>
            <person name="Thomas B.C."/>
            <person name="Castelle C.J."/>
            <person name="Morowitz M.J."/>
            <person name="Banfield J.F."/>
        </authorList>
    </citation>
    <scope>NUCLEOTIDE SEQUENCE</scope>
</reference>
<evidence type="ECO:0000256" key="4">
    <source>
        <dbReference type="ARBA" id="ARBA00022547"/>
    </source>
</evidence>
<proteinExistence type="inferred from homology"/>
<evidence type="ECO:0000256" key="3">
    <source>
        <dbReference type="ARBA" id="ARBA00022448"/>
    </source>
</evidence>
<evidence type="ECO:0000256" key="2">
    <source>
        <dbReference type="ARBA" id="ARBA00006810"/>
    </source>
</evidence>
<feature type="non-terminal residue" evidence="11">
    <location>
        <position position="1"/>
    </location>
</feature>
<evidence type="ECO:0000313" key="11">
    <source>
        <dbReference type="EMBL" id="ETJ36281.1"/>
    </source>
</evidence>
<evidence type="ECO:0000256" key="5">
    <source>
        <dbReference type="ARBA" id="ARBA00022692"/>
    </source>
</evidence>
<evidence type="ECO:0000256" key="8">
    <source>
        <dbReference type="ARBA" id="ARBA00023065"/>
    </source>
</evidence>